<evidence type="ECO:0000313" key="4">
    <source>
        <dbReference type="Proteomes" id="UP000030907"/>
    </source>
</evidence>
<dbReference type="Pfam" id="PF02567">
    <property type="entry name" value="PhzC-PhzF"/>
    <property type="match status" value="1"/>
</dbReference>
<dbReference type="SUPFAM" id="SSF54506">
    <property type="entry name" value="Diaminopimelate epimerase-like"/>
    <property type="match status" value="1"/>
</dbReference>
<evidence type="ECO:0000256" key="1">
    <source>
        <dbReference type="ARBA" id="ARBA00008270"/>
    </source>
</evidence>
<dbReference type="NCBIfam" id="TIGR00654">
    <property type="entry name" value="PhzF_family"/>
    <property type="match status" value="1"/>
</dbReference>
<dbReference type="GO" id="GO:0016853">
    <property type="term" value="F:isomerase activity"/>
    <property type="evidence" value="ECO:0007669"/>
    <property type="project" value="TreeGrafter"/>
</dbReference>
<protein>
    <submittedName>
        <fullName evidence="3">Phenazine biosynthesis PhzF family protein</fullName>
    </submittedName>
</protein>
<dbReference type="PANTHER" id="PTHR13774">
    <property type="entry name" value="PHENAZINE BIOSYNTHESIS PROTEIN"/>
    <property type="match status" value="1"/>
</dbReference>
<reference evidence="3 4" key="1">
    <citation type="journal article" date="2015" name="Int. J. Syst. Evol. Microbiol.">
        <title>Description of Sphingopyxis fribergensis sp. nov. - a soil bacterium with the ability to degrade styrene and phenylacetic acid.</title>
        <authorList>
            <person name="Oelschlagel M."/>
            <person name="Ruckert C."/>
            <person name="Kalinowski J."/>
            <person name="Schmidt G."/>
            <person name="Schlomann M."/>
            <person name="Tischler D."/>
        </authorList>
    </citation>
    <scope>NUCLEOTIDE SEQUENCE [LARGE SCALE GENOMIC DNA]</scope>
    <source>
        <strain evidence="3 4">Kp5.2</strain>
    </source>
</reference>
<evidence type="ECO:0000256" key="2">
    <source>
        <dbReference type="PIRSR" id="PIRSR016184-1"/>
    </source>
</evidence>
<dbReference type="PIRSF" id="PIRSF016184">
    <property type="entry name" value="PhzC_PhzF"/>
    <property type="match status" value="1"/>
</dbReference>
<accession>A0A0A7PL48</accession>
<sequence length="280" mass="29842">MNNPFHLVDVFGADPFTGNPVAVVSDADALSTEEMQAITRWLNLSETTFLLPPTDPGADYRVRIFTLAHELTFAGHPTLGSAHAWMEAGGQPRDRNMIVQDCGAGLVKIRNDGERLAFAAPPLLRGGTPTEADIARVAEVLRIERGAIMDATWADNGPGWIAVMLESADAVLAVEPERHQSQRIDIGILGPYAAGGDAAFEVRAFFSDAHGALIEDPVTGSLNAALGQWLFASGRVNDAYIAAQGTRLGRSGRIHVEQDDAGQIWVAGATRTLFSGRSAS</sequence>
<dbReference type="EMBL" id="CP009122">
    <property type="protein sequence ID" value="AJA10836.1"/>
    <property type="molecule type" value="Genomic_DNA"/>
</dbReference>
<dbReference type="InterPro" id="IPR003719">
    <property type="entry name" value="Phenazine_PhzF-like"/>
</dbReference>
<feature type="active site" evidence="2">
    <location>
        <position position="46"/>
    </location>
</feature>
<dbReference type="PANTHER" id="PTHR13774:SF32">
    <property type="entry name" value="ANTISENSE-ENHANCING SEQUENCE 1"/>
    <property type="match status" value="1"/>
</dbReference>
<proteinExistence type="inferred from homology"/>
<dbReference type="KEGG" id="sphk:SKP52_19840"/>
<evidence type="ECO:0000313" key="3">
    <source>
        <dbReference type="EMBL" id="AJA10836.1"/>
    </source>
</evidence>
<name>A0A0A7PL48_9SPHN</name>
<dbReference type="AlphaFoldDB" id="A0A0A7PL48"/>
<dbReference type="OrthoDB" id="9788221at2"/>
<dbReference type="Gene3D" id="3.10.310.10">
    <property type="entry name" value="Diaminopimelate Epimerase, Chain A, domain 1"/>
    <property type="match status" value="2"/>
</dbReference>
<dbReference type="STRING" id="1515612.SKP52_19840"/>
<keyword evidence="4" id="KW-1185">Reference proteome</keyword>
<dbReference type="RefSeq" id="WP_039577811.1">
    <property type="nucleotide sequence ID" value="NZ_CP009122.1"/>
</dbReference>
<dbReference type="HOGENOM" id="CLU_048756_0_0_5"/>
<gene>
    <name evidence="3" type="ORF">SKP52_19840</name>
</gene>
<comment type="similarity">
    <text evidence="1">Belongs to the PhzF family.</text>
</comment>
<organism evidence="3 4">
    <name type="scientific">Sphingopyxis fribergensis</name>
    <dbReference type="NCBI Taxonomy" id="1515612"/>
    <lineage>
        <taxon>Bacteria</taxon>
        <taxon>Pseudomonadati</taxon>
        <taxon>Pseudomonadota</taxon>
        <taxon>Alphaproteobacteria</taxon>
        <taxon>Sphingomonadales</taxon>
        <taxon>Sphingomonadaceae</taxon>
        <taxon>Sphingopyxis</taxon>
    </lineage>
</organism>
<dbReference type="GO" id="GO:0005737">
    <property type="term" value="C:cytoplasm"/>
    <property type="evidence" value="ECO:0007669"/>
    <property type="project" value="TreeGrafter"/>
</dbReference>
<dbReference type="Proteomes" id="UP000030907">
    <property type="component" value="Chromosome"/>
</dbReference>